<organism evidence="1 2">
    <name type="scientific">Oleiphilus messinensis</name>
    <dbReference type="NCBI Taxonomy" id="141451"/>
    <lineage>
        <taxon>Bacteria</taxon>
        <taxon>Pseudomonadati</taxon>
        <taxon>Pseudomonadota</taxon>
        <taxon>Gammaproteobacteria</taxon>
        <taxon>Oceanospirillales</taxon>
        <taxon>Oleiphilaceae</taxon>
        <taxon>Oleiphilus</taxon>
    </lineage>
</organism>
<sequence length="80" mass="9173">MHSSRPRQPAEKWQPAKTGIISLGTPSHISLCSTGTGSALCRVRTYAEYVLMQYWSGDKADILYKMWDEFMKFPTEMQLI</sequence>
<keyword evidence="2" id="KW-1185">Reference proteome</keyword>
<reference evidence="1 2" key="1">
    <citation type="submission" date="2017-05" db="EMBL/GenBank/DDBJ databases">
        <title>Genomic insights into alkan degradation activity of Oleiphilus messinensis.</title>
        <authorList>
            <person name="Kozyavkin S.A."/>
            <person name="Slesarev A.I."/>
            <person name="Golyshin P.N."/>
            <person name="Korzhenkov A."/>
            <person name="Golyshina O.N."/>
            <person name="Toshchakov S.V."/>
        </authorList>
    </citation>
    <scope>NUCLEOTIDE SEQUENCE [LARGE SCALE GENOMIC DNA]</scope>
    <source>
        <strain evidence="1 2">ME102</strain>
    </source>
</reference>
<gene>
    <name evidence="1" type="ORF">OLMES_3908</name>
</gene>
<evidence type="ECO:0000313" key="1">
    <source>
        <dbReference type="EMBL" id="ARU57928.1"/>
    </source>
</evidence>
<dbReference type="KEGG" id="ome:OLMES_3908"/>
<accession>A0A1Y0IBN4</accession>
<dbReference type="AlphaFoldDB" id="A0A1Y0IBN4"/>
<evidence type="ECO:0000313" key="2">
    <source>
        <dbReference type="Proteomes" id="UP000196027"/>
    </source>
</evidence>
<proteinExistence type="predicted"/>
<dbReference type="EMBL" id="CP021425">
    <property type="protein sequence ID" value="ARU57928.1"/>
    <property type="molecule type" value="Genomic_DNA"/>
</dbReference>
<dbReference type="Proteomes" id="UP000196027">
    <property type="component" value="Chromosome"/>
</dbReference>
<name>A0A1Y0IBN4_9GAMM</name>
<protein>
    <submittedName>
        <fullName evidence="1">Uncharacterized protein</fullName>
    </submittedName>
</protein>